<name>A0A6G1K119_9PLEO</name>
<feature type="compositionally biased region" description="Low complexity" evidence="1">
    <location>
        <begin position="487"/>
        <end position="502"/>
    </location>
</feature>
<dbReference type="PROSITE" id="PS50030">
    <property type="entry name" value="UBA"/>
    <property type="match status" value="1"/>
</dbReference>
<feature type="compositionally biased region" description="Basic residues" evidence="1">
    <location>
        <begin position="416"/>
        <end position="426"/>
    </location>
</feature>
<dbReference type="Pfam" id="PF22562">
    <property type="entry name" value="UBA_7"/>
    <property type="match status" value="1"/>
</dbReference>
<accession>A0A6G1K119</accession>
<dbReference type="SUPFAM" id="SSF46934">
    <property type="entry name" value="UBA-like"/>
    <property type="match status" value="1"/>
</dbReference>
<dbReference type="InterPro" id="IPR015940">
    <property type="entry name" value="UBA"/>
</dbReference>
<feature type="region of interest" description="Disordered" evidence="1">
    <location>
        <begin position="253"/>
        <end position="366"/>
    </location>
</feature>
<feature type="compositionally biased region" description="Polar residues" evidence="1">
    <location>
        <begin position="67"/>
        <end position="76"/>
    </location>
</feature>
<dbReference type="AlphaFoldDB" id="A0A6G1K119"/>
<feature type="compositionally biased region" description="Acidic residues" evidence="1">
    <location>
        <begin position="7"/>
        <end position="21"/>
    </location>
</feature>
<protein>
    <recommendedName>
        <fullName evidence="2">UBA domain-containing protein</fullName>
    </recommendedName>
</protein>
<organism evidence="3 4">
    <name type="scientific">Pleomassaria siparia CBS 279.74</name>
    <dbReference type="NCBI Taxonomy" id="1314801"/>
    <lineage>
        <taxon>Eukaryota</taxon>
        <taxon>Fungi</taxon>
        <taxon>Dikarya</taxon>
        <taxon>Ascomycota</taxon>
        <taxon>Pezizomycotina</taxon>
        <taxon>Dothideomycetes</taxon>
        <taxon>Pleosporomycetidae</taxon>
        <taxon>Pleosporales</taxon>
        <taxon>Pleomassariaceae</taxon>
        <taxon>Pleomassaria</taxon>
    </lineage>
</organism>
<feature type="region of interest" description="Disordered" evidence="1">
    <location>
        <begin position="1"/>
        <end position="113"/>
    </location>
</feature>
<dbReference type="Gene3D" id="1.10.8.10">
    <property type="entry name" value="DNA helicase RuvA subunit, C-terminal domain"/>
    <property type="match status" value="1"/>
</dbReference>
<gene>
    <name evidence="3" type="ORF">K504DRAFT_492975</name>
</gene>
<feature type="compositionally biased region" description="Pro residues" evidence="1">
    <location>
        <begin position="282"/>
        <end position="292"/>
    </location>
</feature>
<keyword evidence="4" id="KW-1185">Reference proteome</keyword>
<dbReference type="SMART" id="SM00165">
    <property type="entry name" value="UBA"/>
    <property type="match status" value="1"/>
</dbReference>
<sequence>MRVIRDSDDEFEEDEDLEEEDAKIASSNSDINASLKPLRLTPSPLPEPGTGSTDSLKRNIAEAHANFCQSPSIPSLPTQPPQDKVANSSSSSEHRDKRRKTDTHISPAKPSHKSLEIYARSKSVFSSPSLDPGQATYTAQAVEDVAERPWGLEGTLRENYDTHEMMVMFPETSSTVPNATLTQQRLLDEVMNPAFLGLDANGDAPLYEPAKSSVPWSEFLHSQPTQPNPEPPNTCNVAEQTLQDVGLHNGVDPKEIMESLPMPSQDNRSDPAYASKMGHTLPPAPALPPPKPKSSFVLESGDDFALIGIPKENYKPRPTRSRSTKSDLEHPVDYSVIPEKASKRGTRRSRTYAGGENAVEQSTPQKMKQICEMGFTPETTRKALEDNQGNVSQAVNWLINNGPAAEEDELAPPRTLKSRSKSKKSKKDADALGQKVDPSIEGASSPQSRKRRVSFTVPEDADTGKDAGRADDSTTDAKTIERSPQAPSSKSPKVSVVIPSSKGPQKRTKSQEHRLKANTSDTIDLPMTPSQKPKSRQTILDEPEPAIEEQATTMPTPTKETKRGRGRPRKDAPVSISNIPESEEETSGERVLQEMQSNAIPTGEPSVSERQAKTTEPPVMETTRASTPPPSKVTAATSSRTPERSTRPAPGSQNKGQAPYRVGLSKRARIAPLLRMVKK</sequence>
<feature type="compositionally biased region" description="Basic and acidic residues" evidence="1">
    <location>
        <begin position="462"/>
        <end position="472"/>
    </location>
</feature>
<feature type="region of interest" description="Disordered" evidence="1">
    <location>
        <begin position="403"/>
        <end position="664"/>
    </location>
</feature>
<evidence type="ECO:0000313" key="4">
    <source>
        <dbReference type="Proteomes" id="UP000799428"/>
    </source>
</evidence>
<dbReference type="EMBL" id="MU005775">
    <property type="protein sequence ID" value="KAF2706559.1"/>
    <property type="molecule type" value="Genomic_DNA"/>
</dbReference>
<proteinExistence type="predicted"/>
<evidence type="ECO:0000313" key="3">
    <source>
        <dbReference type="EMBL" id="KAF2706559.1"/>
    </source>
</evidence>
<dbReference type="Proteomes" id="UP000799428">
    <property type="component" value="Unassembled WGS sequence"/>
</dbReference>
<feature type="domain" description="UBA" evidence="2">
    <location>
        <begin position="358"/>
        <end position="401"/>
    </location>
</feature>
<dbReference type="OrthoDB" id="5404794at2759"/>
<evidence type="ECO:0000256" key="1">
    <source>
        <dbReference type="SAM" id="MobiDB-lite"/>
    </source>
</evidence>
<feature type="compositionally biased region" description="Polar residues" evidence="1">
    <location>
        <begin position="517"/>
        <end position="538"/>
    </location>
</feature>
<dbReference type="InterPro" id="IPR009060">
    <property type="entry name" value="UBA-like_sf"/>
</dbReference>
<reference evidence="3" key="1">
    <citation type="journal article" date="2020" name="Stud. Mycol.">
        <title>101 Dothideomycetes genomes: a test case for predicting lifestyles and emergence of pathogens.</title>
        <authorList>
            <person name="Haridas S."/>
            <person name="Albert R."/>
            <person name="Binder M."/>
            <person name="Bloem J."/>
            <person name="Labutti K."/>
            <person name="Salamov A."/>
            <person name="Andreopoulos B."/>
            <person name="Baker S."/>
            <person name="Barry K."/>
            <person name="Bills G."/>
            <person name="Bluhm B."/>
            <person name="Cannon C."/>
            <person name="Castanera R."/>
            <person name="Culley D."/>
            <person name="Daum C."/>
            <person name="Ezra D."/>
            <person name="Gonzalez J."/>
            <person name="Henrissat B."/>
            <person name="Kuo A."/>
            <person name="Liang C."/>
            <person name="Lipzen A."/>
            <person name="Lutzoni F."/>
            <person name="Magnuson J."/>
            <person name="Mondo S."/>
            <person name="Nolan M."/>
            <person name="Ohm R."/>
            <person name="Pangilinan J."/>
            <person name="Park H.-J."/>
            <person name="Ramirez L."/>
            <person name="Alfaro M."/>
            <person name="Sun H."/>
            <person name="Tritt A."/>
            <person name="Yoshinaga Y."/>
            <person name="Zwiers L.-H."/>
            <person name="Turgeon B."/>
            <person name="Goodwin S."/>
            <person name="Spatafora J."/>
            <person name="Crous P."/>
            <person name="Grigoriev I."/>
        </authorList>
    </citation>
    <scope>NUCLEOTIDE SEQUENCE</scope>
    <source>
        <strain evidence="3">CBS 279.74</strain>
    </source>
</reference>
<evidence type="ECO:0000259" key="2">
    <source>
        <dbReference type="PROSITE" id="PS50030"/>
    </source>
</evidence>
<dbReference type="CDD" id="cd14297">
    <property type="entry name" value="UBA2_spUBP14_like"/>
    <property type="match status" value="1"/>
</dbReference>